<dbReference type="PRINTS" id="PR00114">
    <property type="entry name" value="STPHPHTASE"/>
</dbReference>
<evidence type="ECO:0000256" key="1">
    <source>
        <dbReference type="ARBA" id="ARBA00001936"/>
    </source>
</evidence>
<gene>
    <name evidence="11" type="primary">Pp1-Y1</name>
</gene>
<dbReference type="InterPro" id="IPR031675">
    <property type="entry name" value="STPPase_N"/>
</dbReference>
<proteinExistence type="inferred from homology"/>
<comment type="similarity">
    <text evidence="8">Belongs to the PPP phosphatase family.</text>
</comment>
<organism evidence="10 11">
    <name type="scientific">Drosophila suzukii</name>
    <name type="common">Spotted-wing drosophila fruit fly</name>
    <dbReference type="NCBI Taxonomy" id="28584"/>
    <lineage>
        <taxon>Eukaryota</taxon>
        <taxon>Metazoa</taxon>
        <taxon>Ecdysozoa</taxon>
        <taxon>Arthropoda</taxon>
        <taxon>Hexapoda</taxon>
        <taxon>Insecta</taxon>
        <taxon>Pterygota</taxon>
        <taxon>Neoptera</taxon>
        <taxon>Endopterygota</taxon>
        <taxon>Diptera</taxon>
        <taxon>Brachycera</taxon>
        <taxon>Muscomorpha</taxon>
        <taxon>Ephydroidea</taxon>
        <taxon>Drosophilidae</taxon>
        <taxon>Drosophila</taxon>
        <taxon>Sophophora</taxon>
    </lineage>
</organism>
<dbReference type="PROSITE" id="PS00125">
    <property type="entry name" value="SER_THR_PHOSPHATASE"/>
    <property type="match status" value="1"/>
</dbReference>
<comment type="cofactor">
    <cofactor evidence="1">
        <name>Mn(2+)</name>
        <dbReference type="ChEBI" id="CHEBI:29035"/>
    </cofactor>
</comment>
<dbReference type="PANTHER" id="PTHR11668">
    <property type="entry name" value="SERINE/THREONINE PROTEIN PHOSPHATASE"/>
    <property type="match status" value="1"/>
</dbReference>
<evidence type="ECO:0000256" key="8">
    <source>
        <dbReference type="RuleBase" id="RU004273"/>
    </source>
</evidence>
<dbReference type="EC" id="3.1.3.16" evidence="8"/>
<accession>A0ABM4TYW3</accession>
<evidence type="ECO:0000259" key="9">
    <source>
        <dbReference type="PROSITE" id="PS00125"/>
    </source>
</evidence>
<dbReference type="Proteomes" id="UP001652628">
    <property type="component" value="Unplaced"/>
</dbReference>
<dbReference type="InterPro" id="IPR004843">
    <property type="entry name" value="Calcineurin-like_PHP"/>
</dbReference>
<dbReference type="Gene3D" id="3.60.21.10">
    <property type="match status" value="1"/>
</dbReference>
<dbReference type="GeneID" id="139354825"/>
<evidence type="ECO:0000256" key="2">
    <source>
        <dbReference type="ARBA" id="ARBA00022723"/>
    </source>
</evidence>
<evidence type="ECO:0000313" key="10">
    <source>
        <dbReference type="Proteomes" id="UP001652628"/>
    </source>
</evidence>
<comment type="catalytic activity">
    <reaction evidence="6">
        <text>O-phospho-L-seryl-[protein] + H2O = L-seryl-[protein] + phosphate</text>
        <dbReference type="Rhea" id="RHEA:20629"/>
        <dbReference type="Rhea" id="RHEA-COMP:9863"/>
        <dbReference type="Rhea" id="RHEA-COMP:11604"/>
        <dbReference type="ChEBI" id="CHEBI:15377"/>
        <dbReference type="ChEBI" id="CHEBI:29999"/>
        <dbReference type="ChEBI" id="CHEBI:43474"/>
        <dbReference type="ChEBI" id="CHEBI:83421"/>
        <dbReference type="EC" id="3.1.3.16"/>
    </reaction>
</comment>
<keyword evidence="10" id="KW-1185">Reference proteome</keyword>
<dbReference type="Pfam" id="PF00149">
    <property type="entry name" value="Metallophos"/>
    <property type="match status" value="1"/>
</dbReference>
<dbReference type="SUPFAM" id="SSF56300">
    <property type="entry name" value="Metallo-dependent phosphatases"/>
    <property type="match status" value="1"/>
</dbReference>
<evidence type="ECO:0000313" key="11">
    <source>
        <dbReference type="RefSeq" id="XP_070855172.1"/>
    </source>
</evidence>
<evidence type="ECO:0000256" key="4">
    <source>
        <dbReference type="ARBA" id="ARBA00022912"/>
    </source>
</evidence>
<evidence type="ECO:0000256" key="6">
    <source>
        <dbReference type="ARBA" id="ARBA00047761"/>
    </source>
</evidence>
<evidence type="ECO:0000256" key="3">
    <source>
        <dbReference type="ARBA" id="ARBA00022801"/>
    </source>
</evidence>
<feature type="domain" description="Serine/threonine specific protein phosphatases" evidence="9">
    <location>
        <begin position="126"/>
        <end position="131"/>
    </location>
</feature>
<keyword evidence="3 8" id="KW-0378">Hydrolase</keyword>
<dbReference type="InterPro" id="IPR050341">
    <property type="entry name" value="PP1_catalytic_subunit"/>
</dbReference>
<protein>
    <recommendedName>
        <fullName evidence="8">Serine/threonine-protein phosphatase</fullName>
        <ecNumber evidence="8">3.1.3.16</ecNumber>
    </recommendedName>
</protein>
<dbReference type="PANTHER" id="PTHR11668:SF300">
    <property type="entry name" value="SERINE_THREONINE-PROTEIN PHOSPHATASE"/>
    <property type="match status" value="1"/>
</dbReference>
<comment type="catalytic activity">
    <reaction evidence="7 8">
        <text>O-phospho-L-threonyl-[protein] + H2O = L-threonyl-[protein] + phosphate</text>
        <dbReference type="Rhea" id="RHEA:47004"/>
        <dbReference type="Rhea" id="RHEA-COMP:11060"/>
        <dbReference type="Rhea" id="RHEA-COMP:11605"/>
        <dbReference type="ChEBI" id="CHEBI:15377"/>
        <dbReference type="ChEBI" id="CHEBI:30013"/>
        <dbReference type="ChEBI" id="CHEBI:43474"/>
        <dbReference type="ChEBI" id="CHEBI:61977"/>
        <dbReference type="EC" id="3.1.3.16"/>
    </reaction>
</comment>
<keyword evidence="5" id="KW-0464">Manganese</keyword>
<sequence length="322" mass="37148">MSKWLFRRRSQMLEKYLDDMIASLLSWKIDRRMTVPESDLVKLLKQARQVLMSEPMLLTVEAPVNVLGDIHGQYNDLLRYFETSGHPPTKRYLMLGDYVDRGKYSVETLTLLLAYKVRYPMSIHLLRGNHESAAINRFYGFYDECKRRFTIRLWRMFVDCYDCLPVAAIINSKIFCCHGGLSPSLHDMNDIQHLQRPAEVDRNGLLCDLLWSDPDPTAVGWGKNSRGVSFTFGVDIVEAFLTRFSFDLICRAHQVVEDGYEFFAKRQLITVFSAVNYCGEFDNAGAMMCVDAELNITLVVMKPKRRVDVSTKPVVEKIPDQM</sequence>
<dbReference type="SMART" id="SM00156">
    <property type="entry name" value="PP2Ac"/>
    <property type="match status" value="1"/>
</dbReference>
<dbReference type="InterPro" id="IPR029052">
    <property type="entry name" value="Metallo-depent_PP-like"/>
</dbReference>
<dbReference type="InterPro" id="IPR006186">
    <property type="entry name" value="Ser/Thr-sp_prot-phosphatase"/>
</dbReference>
<name>A0ABM4TYW3_DROSZ</name>
<evidence type="ECO:0000256" key="5">
    <source>
        <dbReference type="ARBA" id="ARBA00023211"/>
    </source>
</evidence>
<reference evidence="11" key="1">
    <citation type="submission" date="2025-08" db="UniProtKB">
        <authorList>
            <consortium name="RefSeq"/>
        </authorList>
    </citation>
    <scope>IDENTIFICATION</scope>
</reference>
<keyword evidence="2" id="KW-0479">Metal-binding</keyword>
<dbReference type="Pfam" id="PF16891">
    <property type="entry name" value="STPPase_N"/>
    <property type="match status" value="1"/>
</dbReference>
<dbReference type="RefSeq" id="XP_070855172.1">
    <property type="nucleotide sequence ID" value="XM_070999071.1"/>
</dbReference>
<keyword evidence="4" id="KW-0904">Protein phosphatase</keyword>
<evidence type="ECO:0000256" key="7">
    <source>
        <dbReference type="ARBA" id="ARBA00048336"/>
    </source>
</evidence>